<dbReference type="InterPro" id="IPR016167">
    <property type="entry name" value="FAD-bd_PCMH_sub1"/>
</dbReference>
<gene>
    <name evidence="4" type="ORF">SAMN04488554_0499</name>
</gene>
<dbReference type="Gene3D" id="3.30.465.10">
    <property type="match status" value="1"/>
</dbReference>
<dbReference type="InterPro" id="IPR007173">
    <property type="entry name" value="ALO_C"/>
</dbReference>
<name>A0A1H5CWX5_9MICO</name>
<feature type="region of interest" description="Disordered" evidence="2">
    <location>
        <begin position="224"/>
        <end position="249"/>
    </location>
</feature>
<dbReference type="InterPro" id="IPR016171">
    <property type="entry name" value="Vanillyl_alc_oxidase_C-sub2"/>
</dbReference>
<dbReference type="PANTHER" id="PTHR43762">
    <property type="entry name" value="L-GULONOLACTONE OXIDASE"/>
    <property type="match status" value="1"/>
</dbReference>
<dbReference type="Gene3D" id="3.30.43.10">
    <property type="entry name" value="Uridine Diphospho-n-acetylenolpyruvylglucosamine Reductase, domain 2"/>
    <property type="match status" value="1"/>
</dbReference>
<protein>
    <submittedName>
        <fullName evidence="4">Xylitol oxidase</fullName>
    </submittedName>
</protein>
<dbReference type="RefSeq" id="WP_089771541.1">
    <property type="nucleotide sequence ID" value="NZ_FNTX01000001.1"/>
</dbReference>
<dbReference type="GO" id="GO:0016020">
    <property type="term" value="C:membrane"/>
    <property type="evidence" value="ECO:0007669"/>
    <property type="project" value="InterPro"/>
</dbReference>
<dbReference type="InterPro" id="IPR006094">
    <property type="entry name" value="Oxid_FAD_bind_N"/>
</dbReference>
<dbReference type="InterPro" id="IPR010031">
    <property type="entry name" value="FAD_lactone_oxidase-like"/>
</dbReference>
<organism evidence="4 5">
    <name type="scientific">Ruania alba</name>
    <dbReference type="NCBI Taxonomy" id="648782"/>
    <lineage>
        <taxon>Bacteria</taxon>
        <taxon>Bacillati</taxon>
        <taxon>Actinomycetota</taxon>
        <taxon>Actinomycetes</taxon>
        <taxon>Micrococcales</taxon>
        <taxon>Ruaniaceae</taxon>
        <taxon>Ruania</taxon>
    </lineage>
</organism>
<evidence type="ECO:0000313" key="4">
    <source>
        <dbReference type="EMBL" id="SED71137.1"/>
    </source>
</evidence>
<dbReference type="PIRSF" id="PIRSF000136">
    <property type="entry name" value="LGO_GLO"/>
    <property type="match status" value="1"/>
</dbReference>
<dbReference type="Proteomes" id="UP000199220">
    <property type="component" value="Unassembled WGS sequence"/>
</dbReference>
<dbReference type="OrthoDB" id="9800184at2"/>
<dbReference type="STRING" id="648782.SAMN04488554_0499"/>
<sequence length="409" mass="44788">MTEENWAGSYTYRAAQIHQPDTLDAARHLVAEAPKIRALGSRHSFHDLPDSPGVLITLDSMPRTIRLDEEAKTVTVSAGTRYGDLATELHRAGWALSAMASLPHIAVAGAIGTGTHGSGDRVASLAAQVLGLELIDAAGELRTLTTDDADFPGAVVHLGALGVLTSVTLRVEPTYDVQQYVVNEVPWEFVEAQFEDVMSAAYSVSIMTRWNTPTVQVWLKSRDGDASLPEGKPAVKKEHPAGRDPEGCTEQLGEAGPWQDRLPHFRMGFTPSSGREIQAEYLLPRKHARAAIAALREIGSIITPLLQTCEIRTVAADELWLSGSYGRDTVAFHFTLHPEPVKVRALLGKIEEALAGLEARPHWGKWFSTPGEEIAAMYPRMADFRDLVGRYDPQGKFSNAFLERVVLRR</sequence>
<dbReference type="GO" id="GO:0071949">
    <property type="term" value="F:FAD binding"/>
    <property type="evidence" value="ECO:0007669"/>
    <property type="project" value="InterPro"/>
</dbReference>
<evidence type="ECO:0000313" key="5">
    <source>
        <dbReference type="Proteomes" id="UP000199220"/>
    </source>
</evidence>
<dbReference type="SUPFAM" id="SSF56176">
    <property type="entry name" value="FAD-binding/transporter-associated domain-like"/>
    <property type="match status" value="1"/>
</dbReference>
<proteinExistence type="predicted"/>
<keyword evidence="5" id="KW-1185">Reference proteome</keyword>
<evidence type="ECO:0000256" key="2">
    <source>
        <dbReference type="SAM" id="MobiDB-lite"/>
    </source>
</evidence>
<dbReference type="Pfam" id="PF01565">
    <property type="entry name" value="FAD_binding_4"/>
    <property type="match status" value="1"/>
</dbReference>
<dbReference type="EMBL" id="FNTX01000001">
    <property type="protein sequence ID" value="SED71137.1"/>
    <property type="molecule type" value="Genomic_DNA"/>
</dbReference>
<keyword evidence="1" id="KW-0560">Oxidoreductase</keyword>
<dbReference type="GO" id="GO:0080049">
    <property type="term" value="F:L-gulono-1,4-lactone dehydrogenase activity"/>
    <property type="evidence" value="ECO:0007669"/>
    <property type="project" value="TreeGrafter"/>
</dbReference>
<dbReference type="Gene3D" id="3.30.70.2520">
    <property type="match status" value="1"/>
</dbReference>
<feature type="domain" description="FAD-binding PCMH-type" evidence="3">
    <location>
        <begin position="10"/>
        <end position="174"/>
    </location>
</feature>
<evidence type="ECO:0000256" key="1">
    <source>
        <dbReference type="ARBA" id="ARBA00023002"/>
    </source>
</evidence>
<dbReference type="GO" id="GO:0003885">
    <property type="term" value="F:D-arabinono-1,4-lactone oxidase activity"/>
    <property type="evidence" value="ECO:0007669"/>
    <property type="project" value="InterPro"/>
</dbReference>
<reference evidence="5" key="1">
    <citation type="submission" date="2016-10" db="EMBL/GenBank/DDBJ databases">
        <authorList>
            <person name="Varghese N."/>
            <person name="Submissions S."/>
        </authorList>
    </citation>
    <scope>NUCLEOTIDE SEQUENCE [LARGE SCALE GENOMIC DNA]</scope>
    <source>
        <strain evidence="5">DSM 21368</strain>
    </source>
</reference>
<dbReference type="Gene3D" id="1.10.45.10">
    <property type="entry name" value="Vanillyl-alcohol Oxidase, Chain A, domain 4"/>
    <property type="match status" value="1"/>
</dbReference>
<accession>A0A1H5CWX5</accession>
<dbReference type="AlphaFoldDB" id="A0A1H5CWX5"/>
<dbReference type="InterPro" id="IPR016169">
    <property type="entry name" value="FAD-bd_PCMH_sub2"/>
</dbReference>
<dbReference type="InterPro" id="IPR016166">
    <property type="entry name" value="FAD-bd_PCMH"/>
</dbReference>
<dbReference type="PANTHER" id="PTHR43762:SF1">
    <property type="entry name" value="D-ARABINONO-1,4-LACTONE OXIDASE"/>
    <property type="match status" value="1"/>
</dbReference>
<evidence type="ECO:0000259" key="3">
    <source>
        <dbReference type="PROSITE" id="PS51387"/>
    </source>
</evidence>
<dbReference type="PROSITE" id="PS51387">
    <property type="entry name" value="FAD_PCMH"/>
    <property type="match status" value="1"/>
</dbReference>
<dbReference type="InterPro" id="IPR036318">
    <property type="entry name" value="FAD-bd_PCMH-like_sf"/>
</dbReference>
<dbReference type="Gene3D" id="3.30.70.2530">
    <property type="match status" value="1"/>
</dbReference>
<dbReference type="Pfam" id="PF04030">
    <property type="entry name" value="ALO"/>
    <property type="match status" value="1"/>
</dbReference>
<feature type="compositionally biased region" description="Basic and acidic residues" evidence="2">
    <location>
        <begin position="233"/>
        <end position="246"/>
    </location>
</feature>